<comment type="caution">
    <text evidence="2">The sequence shown here is derived from an EMBL/GenBank/DDBJ whole genome shotgun (WGS) entry which is preliminary data.</text>
</comment>
<evidence type="ECO:0000313" key="3">
    <source>
        <dbReference type="Proteomes" id="UP001066276"/>
    </source>
</evidence>
<organism evidence="2 3">
    <name type="scientific">Pleurodeles waltl</name>
    <name type="common">Iberian ribbed newt</name>
    <dbReference type="NCBI Taxonomy" id="8319"/>
    <lineage>
        <taxon>Eukaryota</taxon>
        <taxon>Metazoa</taxon>
        <taxon>Chordata</taxon>
        <taxon>Craniata</taxon>
        <taxon>Vertebrata</taxon>
        <taxon>Euteleostomi</taxon>
        <taxon>Amphibia</taxon>
        <taxon>Batrachia</taxon>
        <taxon>Caudata</taxon>
        <taxon>Salamandroidea</taxon>
        <taxon>Salamandridae</taxon>
        <taxon>Pleurodelinae</taxon>
        <taxon>Pleurodeles</taxon>
    </lineage>
</organism>
<keyword evidence="3" id="KW-1185">Reference proteome</keyword>
<gene>
    <name evidence="2" type="ORF">NDU88_008115</name>
</gene>
<sequence length="59" mass="6745">NRMCKGVLGLTACVLFLERTLIKPSWNGKRVYNIPLQKRPREESLLMSRNACRKLSPGT</sequence>
<dbReference type="AlphaFoldDB" id="A0AAV7N694"/>
<name>A0AAV7N694_PLEWA</name>
<feature type="chain" id="PRO_5043496448" evidence="1">
    <location>
        <begin position="23"/>
        <end position="59"/>
    </location>
</feature>
<evidence type="ECO:0000256" key="1">
    <source>
        <dbReference type="SAM" id="SignalP"/>
    </source>
</evidence>
<dbReference type="Proteomes" id="UP001066276">
    <property type="component" value="Chromosome 9"/>
</dbReference>
<reference evidence="2" key="1">
    <citation type="journal article" date="2022" name="bioRxiv">
        <title>Sequencing and chromosome-scale assembly of the giantPleurodeles waltlgenome.</title>
        <authorList>
            <person name="Brown T."/>
            <person name="Elewa A."/>
            <person name="Iarovenko S."/>
            <person name="Subramanian E."/>
            <person name="Araus A.J."/>
            <person name="Petzold A."/>
            <person name="Susuki M."/>
            <person name="Suzuki K.-i.T."/>
            <person name="Hayashi T."/>
            <person name="Toyoda A."/>
            <person name="Oliveira C."/>
            <person name="Osipova E."/>
            <person name="Leigh N.D."/>
            <person name="Simon A."/>
            <person name="Yun M.H."/>
        </authorList>
    </citation>
    <scope>NUCLEOTIDE SEQUENCE</scope>
    <source>
        <strain evidence="2">20211129_DDA</strain>
        <tissue evidence="2">Liver</tissue>
    </source>
</reference>
<feature type="non-terminal residue" evidence="2">
    <location>
        <position position="1"/>
    </location>
</feature>
<feature type="non-terminal residue" evidence="2">
    <location>
        <position position="59"/>
    </location>
</feature>
<protein>
    <submittedName>
        <fullName evidence="2">Uncharacterized protein</fullName>
    </submittedName>
</protein>
<evidence type="ECO:0000313" key="2">
    <source>
        <dbReference type="EMBL" id="KAJ1110769.1"/>
    </source>
</evidence>
<accession>A0AAV7N694</accession>
<keyword evidence="1" id="KW-0732">Signal</keyword>
<dbReference type="EMBL" id="JANPWB010000013">
    <property type="protein sequence ID" value="KAJ1110769.1"/>
    <property type="molecule type" value="Genomic_DNA"/>
</dbReference>
<proteinExistence type="predicted"/>
<feature type="signal peptide" evidence="1">
    <location>
        <begin position="1"/>
        <end position="22"/>
    </location>
</feature>